<dbReference type="SUPFAM" id="SSF56037">
    <property type="entry name" value="PheT/TilS domain"/>
    <property type="match status" value="1"/>
</dbReference>
<dbReference type="SMART" id="SM00873">
    <property type="entry name" value="B3_4"/>
    <property type="match status" value="1"/>
</dbReference>
<reference evidence="2 3" key="1">
    <citation type="journal article" date="2015" name="Genome Announc.">
        <title>Expanding the biotechnology potential of lactobacilli through comparative genomics of 213 strains and associated genera.</title>
        <authorList>
            <person name="Sun Z."/>
            <person name="Harris H.M."/>
            <person name="McCann A."/>
            <person name="Guo C."/>
            <person name="Argimon S."/>
            <person name="Zhang W."/>
            <person name="Yang X."/>
            <person name="Jeffery I.B."/>
            <person name="Cooney J.C."/>
            <person name="Kagawa T.F."/>
            <person name="Liu W."/>
            <person name="Song Y."/>
            <person name="Salvetti E."/>
            <person name="Wrobel A."/>
            <person name="Rasinkangas P."/>
            <person name="Parkhill J."/>
            <person name="Rea M.C."/>
            <person name="O'Sullivan O."/>
            <person name="Ritari J."/>
            <person name="Douillard F.P."/>
            <person name="Paul Ross R."/>
            <person name="Yang R."/>
            <person name="Briner A.E."/>
            <person name="Felis G.E."/>
            <person name="de Vos W.M."/>
            <person name="Barrangou R."/>
            <person name="Klaenhammer T.R."/>
            <person name="Caufield P.W."/>
            <person name="Cui Y."/>
            <person name="Zhang H."/>
            <person name="O'Toole P.W."/>
        </authorList>
    </citation>
    <scope>NUCLEOTIDE SEQUENCE [LARGE SCALE GENOMIC DNA]</scope>
    <source>
        <strain evidence="2 3">DSM 7090</strain>
    </source>
</reference>
<sequence length="239" mass="26833">MQKFVTDKDFWDLFPEAAIGVLSVRGLKEDNLTETQKNEIKDILAEANKQATKYVPNEPISANDVVKVWRQAYQKFPTKKGARCAIEALLKRVLHDTPVRSIVPSVDITNAISLRYAFPIGVENIDAFVGDLHVGIMKGDEPFRPIGSDCDEPPLPGELAYYDGEGVVCRCWNWRDGQRTQMQDNTPNAFIAMECVEQGRREDLQKALDDLAELLTTYLHAEIVASAIVTKDNPEVVLR</sequence>
<protein>
    <submittedName>
        <fullName evidence="2">B3 4 domain protein</fullName>
    </submittedName>
</protein>
<dbReference type="RefSeq" id="WP_003149388.1">
    <property type="nucleotide sequence ID" value="NZ_JQCP01000002.1"/>
</dbReference>
<dbReference type="GeneID" id="84904511"/>
<accession>A0ABR5Q006</accession>
<dbReference type="Pfam" id="PF03483">
    <property type="entry name" value="B3_4"/>
    <property type="match status" value="1"/>
</dbReference>
<dbReference type="Proteomes" id="UP000051927">
    <property type="component" value="Unassembled WGS sequence"/>
</dbReference>
<evidence type="ECO:0000313" key="2">
    <source>
        <dbReference type="EMBL" id="KRO02283.1"/>
    </source>
</evidence>
<name>A0ABR5Q006_9ACTN</name>
<feature type="domain" description="B3/B4 tRNA-binding" evidence="1">
    <location>
        <begin position="67"/>
        <end position="220"/>
    </location>
</feature>
<gene>
    <name evidence="2" type="ORF">IV60_GL000710</name>
</gene>
<dbReference type="PANTHER" id="PTHR39209">
    <property type="match status" value="1"/>
</dbReference>
<organism evidence="2 3">
    <name type="scientific">Lancefieldella rimae</name>
    <dbReference type="NCBI Taxonomy" id="1383"/>
    <lineage>
        <taxon>Bacteria</taxon>
        <taxon>Bacillati</taxon>
        <taxon>Actinomycetota</taxon>
        <taxon>Coriobacteriia</taxon>
        <taxon>Coriobacteriales</taxon>
        <taxon>Atopobiaceae</taxon>
        <taxon>Lancefieldella</taxon>
    </lineage>
</organism>
<dbReference type="EMBL" id="JQCP01000002">
    <property type="protein sequence ID" value="KRO02283.1"/>
    <property type="molecule type" value="Genomic_DNA"/>
</dbReference>
<proteinExistence type="predicted"/>
<dbReference type="InterPro" id="IPR020825">
    <property type="entry name" value="Phe-tRNA_synthase-like_B3/B4"/>
</dbReference>
<comment type="caution">
    <text evidence="2">The sequence shown here is derived from an EMBL/GenBank/DDBJ whole genome shotgun (WGS) entry which is preliminary data.</text>
</comment>
<evidence type="ECO:0000313" key="3">
    <source>
        <dbReference type="Proteomes" id="UP000051927"/>
    </source>
</evidence>
<dbReference type="InterPro" id="IPR005146">
    <property type="entry name" value="B3/B4_tRNA-bd"/>
</dbReference>
<evidence type="ECO:0000259" key="1">
    <source>
        <dbReference type="SMART" id="SM00873"/>
    </source>
</evidence>
<keyword evidence="3" id="KW-1185">Reference proteome</keyword>
<dbReference type="Gene3D" id="3.50.40.10">
    <property type="entry name" value="Phenylalanyl-trna Synthetase, Chain B, domain 3"/>
    <property type="match status" value="1"/>
</dbReference>
<dbReference type="PANTHER" id="PTHR39209:SF2">
    <property type="entry name" value="CYTOPLASMIC PROTEIN"/>
    <property type="match status" value="1"/>
</dbReference>